<dbReference type="Pfam" id="PF13843">
    <property type="entry name" value="DDE_Tnp_1_7"/>
    <property type="match status" value="1"/>
</dbReference>
<dbReference type="InterPro" id="IPR029526">
    <property type="entry name" value="PGBD"/>
</dbReference>
<accession>A0A8K0GAZ4</accession>
<proteinExistence type="predicted"/>
<reference evidence="2" key="1">
    <citation type="submission" date="2019-08" db="EMBL/GenBank/DDBJ databases">
        <title>The genome of the North American firefly Photinus pyralis.</title>
        <authorList>
            <consortium name="Photinus pyralis genome working group"/>
            <person name="Fallon T.R."/>
            <person name="Sander Lower S.E."/>
            <person name="Weng J.-K."/>
        </authorList>
    </citation>
    <scope>NUCLEOTIDE SEQUENCE</scope>
    <source>
        <strain evidence="2">TRF0915ILg1</strain>
        <tissue evidence="2">Whole body</tissue>
    </source>
</reference>
<protein>
    <recommendedName>
        <fullName evidence="1">PiggyBac transposable element-derived protein domain-containing protein</fullName>
    </recommendedName>
</protein>
<evidence type="ECO:0000259" key="1">
    <source>
        <dbReference type="Pfam" id="PF13843"/>
    </source>
</evidence>
<dbReference type="Proteomes" id="UP000801492">
    <property type="component" value="Unassembled WGS sequence"/>
</dbReference>
<feature type="domain" description="PiggyBac transposable element-derived protein" evidence="1">
    <location>
        <begin position="52"/>
        <end position="131"/>
    </location>
</feature>
<gene>
    <name evidence="2" type="ORF">ILUMI_14395</name>
</gene>
<keyword evidence="3" id="KW-1185">Reference proteome</keyword>
<dbReference type="PANTHER" id="PTHR47055">
    <property type="entry name" value="DDE_TNP_1_7 DOMAIN-CONTAINING PROTEIN"/>
    <property type="match status" value="1"/>
</dbReference>
<evidence type="ECO:0000313" key="3">
    <source>
        <dbReference type="Proteomes" id="UP000801492"/>
    </source>
</evidence>
<dbReference type="InterPro" id="IPR052638">
    <property type="entry name" value="PiggyBac_TE-derived"/>
</dbReference>
<dbReference type="GO" id="GO:0043565">
    <property type="term" value="F:sequence-specific DNA binding"/>
    <property type="evidence" value="ECO:0007669"/>
    <property type="project" value="TreeGrafter"/>
</dbReference>
<dbReference type="EMBL" id="VTPC01023095">
    <property type="protein sequence ID" value="KAF2891778.1"/>
    <property type="molecule type" value="Genomic_DNA"/>
</dbReference>
<dbReference type="AlphaFoldDB" id="A0A8K0GAZ4"/>
<sequence length="144" mass="16828">MSIRLVPDNYLQEEDDRIEKVACEDGPATKKPKSHASSVTWVKRDITEEHKQNLNFDECMVSYYGRHSRKQFIREKPIRLGYKMWCLNTPSGYLVNFDVYQGRNPTGNEDKEKNFGKAAAPLFQMLNKIRQSIYRRFATDGALF</sequence>
<name>A0A8K0GAZ4_IGNLU</name>
<organism evidence="2 3">
    <name type="scientific">Ignelater luminosus</name>
    <name type="common">Cucubano</name>
    <name type="synonym">Pyrophorus luminosus</name>
    <dbReference type="NCBI Taxonomy" id="2038154"/>
    <lineage>
        <taxon>Eukaryota</taxon>
        <taxon>Metazoa</taxon>
        <taxon>Ecdysozoa</taxon>
        <taxon>Arthropoda</taxon>
        <taxon>Hexapoda</taxon>
        <taxon>Insecta</taxon>
        <taxon>Pterygota</taxon>
        <taxon>Neoptera</taxon>
        <taxon>Endopterygota</taxon>
        <taxon>Coleoptera</taxon>
        <taxon>Polyphaga</taxon>
        <taxon>Elateriformia</taxon>
        <taxon>Elateroidea</taxon>
        <taxon>Elateridae</taxon>
        <taxon>Agrypninae</taxon>
        <taxon>Pyrophorini</taxon>
        <taxon>Ignelater</taxon>
    </lineage>
</organism>
<dbReference type="PANTHER" id="PTHR47055:SF3">
    <property type="entry name" value="PHORBOL-ESTER_DAG-TYPE DOMAIN-CONTAINING PROTEIN"/>
    <property type="match status" value="1"/>
</dbReference>
<evidence type="ECO:0000313" key="2">
    <source>
        <dbReference type="EMBL" id="KAF2891778.1"/>
    </source>
</evidence>
<dbReference type="OrthoDB" id="6734919at2759"/>
<comment type="caution">
    <text evidence="2">The sequence shown here is derived from an EMBL/GenBank/DDBJ whole genome shotgun (WGS) entry which is preliminary data.</text>
</comment>